<sequence length="664" mass="74159">MSGRGVADQRQYVHLLMSVVKYFTKEKPPLKAFSMKYAEELFETLLCYLLDALKCVEHHKTASEYKQLCTQTQSLMNILDPLKQVQGGNVNSADVEKIARNIKHQFELLQAEPIPQPAQQKRSELAKTRPVLESGSGQHSKAALPQQPEVKKGTGQLSGNGKRSELSQETSGPPSGGHFIELLAYFVKYFTNEEPVSRDTSVENAEKMFETILSYLLDALKSFEHHKGTSEYQQLCIQTQSLVNILDPLKQLQGGHVNSADARKIARNIKRHFELLQAKPIPQPAKQTPLASLPKERLLLLNSALHGQKALPQRPEMAKSAGHLFRDEKYYGPSQATDHSMRSACQADKRYGENALDPGAASNTPSLSTTNLMDFKKPSPSATKPSAQTRIEINGCSPINHVKKEKLGQGAFGVVHKCFDTDAHKFFVAKETIMQTEDMIKTAENEIDRLKDMNHPRIIGYYGFKKEESTIVIFMEYMAAGSLLQIIKDFGPIKEPASIKYIEQILNGLAYIHKIGIIHCDLKCDNILNDGQGNIKLGDFGIAMQKRINTANHSYFSQEVKGGGTCHWLAPEVMNGEGCSRRSDIWSLGCTIVEMLTGKPPYSKMAPNMFNGAMYNKSLSFHPNELVPRSSDKIKAFLSHLLQFEINKRPYSAVEALKIFGNTF</sequence>
<dbReference type="InterPro" id="IPR050538">
    <property type="entry name" value="MAP_kinase_kinase_kinase"/>
</dbReference>
<dbReference type="Proteomes" id="UP000887566">
    <property type="component" value="Unplaced"/>
</dbReference>
<dbReference type="PANTHER" id="PTHR48016:SF56">
    <property type="entry name" value="MAPKK KINASE"/>
    <property type="match status" value="1"/>
</dbReference>
<keyword evidence="1" id="KW-0808">Transferase</keyword>
<protein>
    <submittedName>
        <fullName evidence="9">Protein kinase domain-containing protein</fullName>
    </submittedName>
</protein>
<evidence type="ECO:0000259" key="7">
    <source>
        <dbReference type="PROSITE" id="PS50011"/>
    </source>
</evidence>
<dbReference type="Pfam" id="PF00069">
    <property type="entry name" value="Pkinase"/>
    <property type="match status" value="1"/>
</dbReference>
<dbReference type="InterPro" id="IPR000719">
    <property type="entry name" value="Prot_kinase_dom"/>
</dbReference>
<feature type="binding site" evidence="5">
    <location>
        <position position="430"/>
    </location>
    <ligand>
        <name>ATP</name>
        <dbReference type="ChEBI" id="CHEBI:30616"/>
    </ligand>
</feature>
<evidence type="ECO:0000256" key="6">
    <source>
        <dbReference type="SAM" id="MobiDB-lite"/>
    </source>
</evidence>
<dbReference type="WBParaSite" id="PSAMB.scaffold634size45022.g7516.t1">
    <property type="protein sequence ID" value="PSAMB.scaffold634size45022.g7516.t1"/>
    <property type="gene ID" value="PSAMB.scaffold634size45022.g7516"/>
</dbReference>
<evidence type="ECO:0000256" key="1">
    <source>
        <dbReference type="ARBA" id="ARBA00022679"/>
    </source>
</evidence>
<evidence type="ECO:0000313" key="8">
    <source>
        <dbReference type="Proteomes" id="UP000887566"/>
    </source>
</evidence>
<dbReference type="SUPFAM" id="SSF56112">
    <property type="entry name" value="Protein kinase-like (PK-like)"/>
    <property type="match status" value="1"/>
</dbReference>
<dbReference type="SMART" id="SM00220">
    <property type="entry name" value="S_TKc"/>
    <property type="match status" value="1"/>
</dbReference>
<evidence type="ECO:0000256" key="4">
    <source>
        <dbReference type="ARBA" id="ARBA00022840"/>
    </source>
</evidence>
<keyword evidence="4 5" id="KW-0067">ATP-binding</keyword>
<dbReference type="InterPro" id="IPR011009">
    <property type="entry name" value="Kinase-like_dom_sf"/>
</dbReference>
<proteinExistence type="predicted"/>
<feature type="compositionally biased region" description="Polar residues" evidence="6">
    <location>
        <begin position="155"/>
        <end position="173"/>
    </location>
</feature>
<evidence type="ECO:0000256" key="5">
    <source>
        <dbReference type="PROSITE-ProRule" id="PRU10141"/>
    </source>
</evidence>
<dbReference type="PROSITE" id="PS00107">
    <property type="entry name" value="PROTEIN_KINASE_ATP"/>
    <property type="match status" value="1"/>
</dbReference>
<dbReference type="Gene3D" id="1.10.510.10">
    <property type="entry name" value="Transferase(Phosphotransferase) domain 1"/>
    <property type="match status" value="1"/>
</dbReference>
<dbReference type="PROSITE" id="PS50011">
    <property type="entry name" value="PROTEIN_KINASE_DOM"/>
    <property type="match status" value="1"/>
</dbReference>
<dbReference type="InterPro" id="IPR017441">
    <property type="entry name" value="Protein_kinase_ATP_BS"/>
</dbReference>
<organism evidence="8 9">
    <name type="scientific">Plectus sambesii</name>
    <dbReference type="NCBI Taxonomy" id="2011161"/>
    <lineage>
        <taxon>Eukaryota</taxon>
        <taxon>Metazoa</taxon>
        <taxon>Ecdysozoa</taxon>
        <taxon>Nematoda</taxon>
        <taxon>Chromadorea</taxon>
        <taxon>Plectida</taxon>
        <taxon>Plectina</taxon>
        <taxon>Plectoidea</taxon>
        <taxon>Plectidae</taxon>
        <taxon>Plectus</taxon>
    </lineage>
</organism>
<dbReference type="PANTHER" id="PTHR48016">
    <property type="entry name" value="MAP KINASE KINASE KINASE SSK2-RELATED-RELATED"/>
    <property type="match status" value="1"/>
</dbReference>
<name>A0A914X468_9BILA</name>
<dbReference type="GO" id="GO:0005524">
    <property type="term" value="F:ATP binding"/>
    <property type="evidence" value="ECO:0007669"/>
    <property type="project" value="UniProtKB-UniRule"/>
</dbReference>
<evidence type="ECO:0000256" key="2">
    <source>
        <dbReference type="ARBA" id="ARBA00022741"/>
    </source>
</evidence>
<keyword evidence="2 5" id="KW-0547">Nucleotide-binding</keyword>
<keyword evidence="8" id="KW-1185">Reference proteome</keyword>
<accession>A0A914X468</accession>
<dbReference type="AlphaFoldDB" id="A0A914X468"/>
<reference evidence="9" key="1">
    <citation type="submission" date="2022-11" db="UniProtKB">
        <authorList>
            <consortium name="WormBaseParasite"/>
        </authorList>
    </citation>
    <scope>IDENTIFICATION</scope>
</reference>
<dbReference type="GO" id="GO:0004672">
    <property type="term" value="F:protein kinase activity"/>
    <property type="evidence" value="ECO:0007669"/>
    <property type="project" value="InterPro"/>
</dbReference>
<feature type="domain" description="Protein kinase" evidence="7">
    <location>
        <begin position="401"/>
        <end position="664"/>
    </location>
</feature>
<feature type="region of interest" description="Disordered" evidence="6">
    <location>
        <begin position="110"/>
        <end position="175"/>
    </location>
</feature>
<evidence type="ECO:0000256" key="3">
    <source>
        <dbReference type="ARBA" id="ARBA00022777"/>
    </source>
</evidence>
<feature type="compositionally biased region" description="Polar residues" evidence="6">
    <location>
        <begin position="361"/>
        <end position="372"/>
    </location>
</feature>
<feature type="region of interest" description="Disordered" evidence="6">
    <location>
        <begin position="355"/>
        <end position="385"/>
    </location>
</feature>
<evidence type="ECO:0000313" key="9">
    <source>
        <dbReference type="WBParaSite" id="PSAMB.scaffold634size45022.g7516.t1"/>
    </source>
</evidence>
<keyword evidence="3" id="KW-0418">Kinase</keyword>